<dbReference type="EMBL" id="MFFU01000007">
    <property type="protein sequence ID" value="OGF19697.1"/>
    <property type="molecule type" value="Genomic_DNA"/>
</dbReference>
<dbReference type="InterPro" id="IPR051549">
    <property type="entry name" value="PEP_Utilizing_Enz"/>
</dbReference>
<dbReference type="InterPro" id="IPR036637">
    <property type="entry name" value="Phosphohistidine_dom_sf"/>
</dbReference>
<dbReference type="InterPro" id="IPR008279">
    <property type="entry name" value="PEP-util_enz_mobile_dom"/>
</dbReference>
<dbReference type="PANTHER" id="PTHR43615:SF1">
    <property type="entry name" value="PPDK_N DOMAIN-CONTAINING PROTEIN"/>
    <property type="match status" value="1"/>
</dbReference>
<accession>A0A1F5RZ33</accession>
<feature type="domain" description="PEP-utilising enzyme mobile" evidence="1">
    <location>
        <begin position="258"/>
        <end position="325"/>
    </location>
</feature>
<protein>
    <recommendedName>
        <fullName evidence="1">PEP-utilising enzyme mobile domain-containing protein</fullName>
    </recommendedName>
</protein>
<dbReference type="Proteomes" id="UP000177691">
    <property type="component" value="Unassembled WGS sequence"/>
</dbReference>
<organism evidence="2 3">
    <name type="scientific">Candidatus Falkowbacteria bacterium RIFCSPHIGHO2_02_FULL_45_15</name>
    <dbReference type="NCBI Taxonomy" id="1797987"/>
    <lineage>
        <taxon>Bacteria</taxon>
        <taxon>Candidatus Falkowiibacteriota</taxon>
    </lineage>
</organism>
<reference evidence="2 3" key="1">
    <citation type="journal article" date="2016" name="Nat. Commun.">
        <title>Thousands of microbial genomes shed light on interconnected biogeochemical processes in an aquifer system.</title>
        <authorList>
            <person name="Anantharaman K."/>
            <person name="Brown C.T."/>
            <person name="Hug L.A."/>
            <person name="Sharon I."/>
            <person name="Castelle C.J."/>
            <person name="Probst A.J."/>
            <person name="Thomas B.C."/>
            <person name="Singh A."/>
            <person name="Wilkins M.J."/>
            <person name="Karaoz U."/>
            <person name="Brodie E.L."/>
            <person name="Williams K.H."/>
            <person name="Hubbard S.S."/>
            <person name="Banfield J.F."/>
        </authorList>
    </citation>
    <scope>NUCLEOTIDE SEQUENCE [LARGE SCALE GENOMIC DNA]</scope>
</reference>
<dbReference type="Gene3D" id="3.50.30.10">
    <property type="entry name" value="Phosphohistidine domain"/>
    <property type="match status" value="1"/>
</dbReference>
<dbReference type="SUPFAM" id="SSF52009">
    <property type="entry name" value="Phosphohistidine domain"/>
    <property type="match status" value="1"/>
</dbReference>
<dbReference type="Pfam" id="PF00391">
    <property type="entry name" value="PEP-utilizers"/>
    <property type="match status" value="1"/>
</dbReference>
<dbReference type="PROSITE" id="PS00370">
    <property type="entry name" value="PEP_ENZYMES_PHOS_SITE"/>
    <property type="match status" value="1"/>
</dbReference>
<proteinExistence type="predicted"/>
<comment type="caution">
    <text evidence="2">The sequence shown here is derived from an EMBL/GenBank/DDBJ whole genome shotgun (WGS) entry which is preliminary data.</text>
</comment>
<dbReference type="AlphaFoldDB" id="A0A1F5RZ33"/>
<name>A0A1F5RZ33_9BACT</name>
<evidence type="ECO:0000313" key="2">
    <source>
        <dbReference type="EMBL" id="OGF19697.1"/>
    </source>
</evidence>
<sequence length="331" mass="37695">MAHYQSKKWQLFGSRPTSILKRDFLKWAYLSADKIRGLKVTKLAAISDQQEMDLFINAKEDQKNYLTAVKRCKSGKTDKIFQKYHRLMNNYQPRGNDPVKNSLTAMKDVGPPLIYTFYVERSLEKNKNERLAELNGKLRDRGAKIIYPFYDKAHDFLQNKFGARLVDNYTLEELKHSLDKKAINQRQKFYIFVGTKKGTKVYTGEAAKKWLRRNGFKAIKLQNKRAKELVGLTACLGKVKGEVKIVRGLNDVKDCAEKVVVSRETIIEYAPFLKKALAIVTDLGGLTCHAAIVSREFNIPCVVGTKIATQVLKDGDTVEVDANRGIVKIIE</sequence>
<evidence type="ECO:0000259" key="1">
    <source>
        <dbReference type="Pfam" id="PF00391"/>
    </source>
</evidence>
<evidence type="ECO:0000313" key="3">
    <source>
        <dbReference type="Proteomes" id="UP000177691"/>
    </source>
</evidence>
<dbReference type="GO" id="GO:0016772">
    <property type="term" value="F:transferase activity, transferring phosphorus-containing groups"/>
    <property type="evidence" value="ECO:0007669"/>
    <property type="project" value="InterPro"/>
</dbReference>
<dbReference type="PANTHER" id="PTHR43615">
    <property type="entry name" value="PHOSPHOENOLPYRUVATE SYNTHASE-RELATED"/>
    <property type="match status" value="1"/>
</dbReference>
<gene>
    <name evidence="2" type="ORF">A3D54_02190</name>
</gene>
<dbReference type="InterPro" id="IPR018274">
    <property type="entry name" value="PEP_util_AS"/>
</dbReference>